<organism evidence="2">
    <name type="scientific">Myoviridae sp. ctakU3</name>
    <dbReference type="NCBI Taxonomy" id="2825135"/>
    <lineage>
        <taxon>Viruses</taxon>
        <taxon>Duplodnaviria</taxon>
        <taxon>Heunggongvirae</taxon>
        <taxon>Uroviricota</taxon>
        <taxon>Caudoviricetes</taxon>
    </lineage>
</organism>
<sequence length="292" mass="32446">MPFFGISITQKRLARLIAQSCNLGTMEHTSLKPLPVMMTLLVSCPCSIFINGRITMSNELTLTENKLTYQLPDKAQLDHEADLAFSAAMLFVIQNDDDVTRATEDMNKCSKRAKELEKMRKEITKPIDEAKKQVMAVFKPATEQLNEAVSFYKDSIGTYITLQQKRAEEAQKLAMEKAKEQKEAISQAIEQAKEKGDSETVATLETVANTLPVEAPTVAPKVKVEGATVRKKIKGRVTDLKAFLLHIAEHEELQSLIEVKQGELDRFLAASSGDIAMPGIEVYEETIIATRG</sequence>
<dbReference type="EMBL" id="BK015306">
    <property type="protein sequence ID" value="DAE00649.1"/>
    <property type="molecule type" value="Genomic_DNA"/>
</dbReference>
<reference evidence="2" key="1">
    <citation type="journal article" date="2021" name="Proc. Natl. Acad. Sci. U.S.A.">
        <title>A Catalog of Tens of Thousands of Viruses from Human Metagenomes Reveals Hidden Associations with Chronic Diseases.</title>
        <authorList>
            <person name="Tisza M.J."/>
            <person name="Buck C.B."/>
        </authorList>
    </citation>
    <scope>NUCLEOTIDE SEQUENCE</scope>
    <source>
        <strain evidence="2">CtakU3</strain>
    </source>
</reference>
<feature type="coiled-coil region" evidence="1">
    <location>
        <begin position="99"/>
        <end position="133"/>
    </location>
</feature>
<accession>A0A8S5P2K0</accession>
<evidence type="ECO:0000313" key="2">
    <source>
        <dbReference type="EMBL" id="DAE00649.1"/>
    </source>
</evidence>
<protein>
    <submittedName>
        <fullName evidence="2">Uncharacterized protein</fullName>
    </submittedName>
</protein>
<proteinExistence type="predicted"/>
<keyword evidence="1" id="KW-0175">Coiled coil</keyword>
<name>A0A8S5P2K0_9CAUD</name>
<evidence type="ECO:0000256" key="1">
    <source>
        <dbReference type="SAM" id="Coils"/>
    </source>
</evidence>